<dbReference type="InterPro" id="IPR022659">
    <property type="entry name" value="Pr_cel_nuc_antig_CS"/>
</dbReference>
<name>A0A811KTZ0_9BILA</name>
<dbReference type="GO" id="GO:0006298">
    <property type="term" value="P:mismatch repair"/>
    <property type="evidence" value="ECO:0007669"/>
    <property type="project" value="TreeGrafter"/>
</dbReference>
<dbReference type="EMBL" id="CAJFDH010000004">
    <property type="protein sequence ID" value="CAD5218483.1"/>
    <property type="molecule type" value="Genomic_DNA"/>
</dbReference>
<sequence length="264" mass="29132">MFEAKLAESALLKKVIDAIKDLITDAPFDCTETALNLQSMDGSHVALVSLRLGVGIFDVYRCDRAVNLGLSLAHMSNALKCAKNDDSCLIRYDDEEGEGLTLTFEDNKGRKQDILVKLMDIDCEHLGVPDQKYSCIIEMPASEFARTVKDLTIYSDTVVINCTKEGIQFKASGEGGTNTVSFSSETNEDEEGDDRVSVDVKEPVKLSFSIKYLNQFAKAANISNRVRLSLAASVPVVVEYQIEEDGFLKFYLAPKIDDEADMEA</sequence>
<keyword evidence="3 7" id="KW-0235">DNA replication</keyword>
<dbReference type="GO" id="GO:0030337">
    <property type="term" value="F:DNA polymerase processivity factor activity"/>
    <property type="evidence" value="ECO:0007669"/>
    <property type="project" value="InterPro"/>
</dbReference>
<dbReference type="GO" id="GO:0006275">
    <property type="term" value="P:regulation of DNA replication"/>
    <property type="evidence" value="ECO:0007669"/>
    <property type="project" value="InterPro"/>
</dbReference>
<gene>
    <name evidence="11" type="ORF">BOKJ2_LOCUS7693</name>
</gene>
<dbReference type="Proteomes" id="UP000614601">
    <property type="component" value="Unassembled WGS sequence"/>
</dbReference>
<feature type="domain" description="Proliferating cell nuclear antigen PCNA C-terminal" evidence="10">
    <location>
        <begin position="127"/>
        <end position="255"/>
    </location>
</feature>
<keyword evidence="4 7" id="KW-0238">DNA-binding</keyword>
<comment type="subcellular location">
    <subcellularLocation>
        <location evidence="1 6">Nucleus</location>
    </subcellularLocation>
</comment>
<dbReference type="PANTHER" id="PTHR11352">
    <property type="entry name" value="PROLIFERATING CELL NUCLEAR ANTIGEN"/>
    <property type="match status" value="1"/>
</dbReference>
<dbReference type="GO" id="GO:0072702">
    <property type="term" value="P:response to methyl methanesulfonate"/>
    <property type="evidence" value="ECO:0007669"/>
    <property type="project" value="UniProtKB-ARBA"/>
</dbReference>
<evidence type="ECO:0000256" key="3">
    <source>
        <dbReference type="ARBA" id="ARBA00022705"/>
    </source>
</evidence>
<dbReference type="GO" id="GO:0042542">
    <property type="term" value="P:response to hydrogen peroxide"/>
    <property type="evidence" value="ECO:0007669"/>
    <property type="project" value="UniProtKB-ARBA"/>
</dbReference>
<feature type="region of interest" description="Disordered" evidence="8">
    <location>
        <begin position="174"/>
        <end position="196"/>
    </location>
</feature>
<evidence type="ECO:0000256" key="1">
    <source>
        <dbReference type="ARBA" id="ARBA00004123"/>
    </source>
</evidence>
<comment type="caution">
    <text evidence="11">The sequence shown here is derived from an EMBL/GenBank/DDBJ whole genome shotgun (WGS) entry which is preliminary data.</text>
</comment>
<dbReference type="GO" id="GO:0006272">
    <property type="term" value="P:leading strand elongation"/>
    <property type="evidence" value="ECO:0007669"/>
    <property type="project" value="TreeGrafter"/>
</dbReference>
<evidence type="ECO:0000313" key="12">
    <source>
        <dbReference type="Proteomes" id="UP000614601"/>
    </source>
</evidence>
<dbReference type="InterPro" id="IPR022648">
    <property type="entry name" value="Pr_cel_nuc_antig_N"/>
</dbReference>
<dbReference type="GO" id="GO:0043626">
    <property type="term" value="C:PCNA complex"/>
    <property type="evidence" value="ECO:0007669"/>
    <property type="project" value="TreeGrafter"/>
</dbReference>
<keyword evidence="12" id="KW-1185">Reference proteome</keyword>
<reference evidence="11" key="1">
    <citation type="submission" date="2020-09" db="EMBL/GenBank/DDBJ databases">
        <authorList>
            <person name="Kikuchi T."/>
        </authorList>
    </citation>
    <scope>NUCLEOTIDE SEQUENCE</scope>
    <source>
        <strain evidence="11">SH1</strain>
    </source>
</reference>
<dbReference type="OrthoDB" id="534348at2759"/>
<dbReference type="Gene3D" id="3.70.10.10">
    <property type="match status" value="1"/>
</dbReference>
<dbReference type="GO" id="GO:0019985">
    <property type="term" value="P:translesion synthesis"/>
    <property type="evidence" value="ECO:0007669"/>
    <property type="project" value="TreeGrafter"/>
</dbReference>
<dbReference type="PROSITE" id="PS01251">
    <property type="entry name" value="PCNA_1"/>
    <property type="match status" value="1"/>
</dbReference>
<protein>
    <recommendedName>
        <fullName evidence="6">DNA sliding clamp PCNA</fullName>
    </recommendedName>
</protein>
<dbReference type="HAMAP" id="MF_00317">
    <property type="entry name" value="DNApol_clamp_arch"/>
    <property type="match status" value="1"/>
</dbReference>
<dbReference type="Pfam" id="PF00705">
    <property type="entry name" value="PCNA_N"/>
    <property type="match status" value="1"/>
</dbReference>
<dbReference type="PANTHER" id="PTHR11352:SF0">
    <property type="entry name" value="PROLIFERATING CELL NUCLEAR ANTIGEN"/>
    <property type="match status" value="1"/>
</dbReference>
<dbReference type="InterPro" id="IPR046938">
    <property type="entry name" value="DNA_clamp_sf"/>
</dbReference>
<organism evidence="11 12">
    <name type="scientific">Bursaphelenchus okinawaensis</name>
    <dbReference type="NCBI Taxonomy" id="465554"/>
    <lineage>
        <taxon>Eukaryota</taxon>
        <taxon>Metazoa</taxon>
        <taxon>Ecdysozoa</taxon>
        <taxon>Nematoda</taxon>
        <taxon>Chromadorea</taxon>
        <taxon>Rhabditida</taxon>
        <taxon>Tylenchina</taxon>
        <taxon>Tylenchomorpha</taxon>
        <taxon>Aphelenchoidea</taxon>
        <taxon>Aphelenchoididae</taxon>
        <taxon>Bursaphelenchus</taxon>
    </lineage>
</organism>
<dbReference type="CDD" id="cd00577">
    <property type="entry name" value="PCNA"/>
    <property type="match status" value="1"/>
</dbReference>
<proteinExistence type="inferred from homology"/>
<dbReference type="Proteomes" id="UP000783686">
    <property type="component" value="Unassembled WGS sequence"/>
</dbReference>
<dbReference type="NCBIfam" id="TIGR00590">
    <property type="entry name" value="pcna"/>
    <property type="match status" value="1"/>
</dbReference>
<feature type="domain" description="Proliferating cell nuclear antigen PCNA N-terminal" evidence="9">
    <location>
        <begin position="1"/>
        <end position="124"/>
    </location>
</feature>
<dbReference type="AlphaFoldDB" id="A0A811KTZ0"/>
<evidence type="ECO:0000256" key="7">
    <source>
        <dbReference type="RuleBase" id="RU003671"/>
    </source>
</evidence>
<dbReference type="InterPro" id="IPR000730">
    <property type="entry name" value="Pr_cel_nuc_antig"/>
</dbReference>
<dbReference type="SUPFAM" id="SSF55979">
    <property type="entry name" value="DNA clamp"/>
    <property type="match status" value="2"/>
</dbReference>
<evidence type="ECO:0000259" key="10">
    <source>
        <dbReference type="Pfam" id="PF02747"/>
    </source>
</evidence>
<evidence type="ECO:0000256" key="8">
    <source>
        <dbReference type="SAM" id="MobiDB-lite"/>
    </source>
</evidence>
<accession>A0A811KTZ0</accession>
<evidence type="ECO:0000256" key="5">
    <source>
        <dbReference type="ARBA" id="ARBA00023242"/>
    </source>
</evidence>
<evidence type="ECO:0000256" key="2">
    <source>
        <dbReference type="ARBA" id="ARBA00010462"/>
    </source>
</evidence>
<keyword evidence="5 6" id="KW-0539">Nucleus</keyword>
<evidence type="ECO:0000256" key="4">
    <source>
        <dbReference type="ARBA" id="ARBA00023125"/>
    </source>
</evidence>
<dbReference type="EMBL" id="CAJFCW020000004">
    <property type="protein sequence ID" value="CAG9110671.1"/>
    <property type="molecule type" value="Genomic_DNA"/>
</dbReference>
<dbReference type="PRINTS" id="PR00339">
    <property type="entry name" value="PCNACYCLIN"/>
</dbReference>
<evidence type="ECO:0000259" key="9">
    <source>
        <dbReference type="Pfam" id="PF00705"/>
    </source>
</evidence>
<comment type="function">
    <text evidence="6">This protein is an auxiliary protein of DNA polymerase delta and is involved in the control of eukaryotic DNA replication by increasing the polymerase's processivity during elongation of the leading strand.</text>
</comment>
<evidence type="ECO:0000256" key="6">
    <source>
        <dbReference type="RuleBase" id="RU000641"/>
    </source>
</evidence>
<dbReference type="InterPro" id="IPR022649">
    <property type="entry name" value="Pr_cel_nuc_antig_C"/>
</dbReference>
<dbReference type="GO" id="GO:0003677">
    <property type="term" value="F:DNA binding"/>
    <property type="evidence" value="ECO:0007669"/>
    <property type="project" value="UniProtKB-KW"/>
</dbReference>
<evidence type="ECO:0000313" key="11">
    <source>
        <dbReference type="EMBL" id="CAD5218483.1"/>
    </source>
</evidence>
<dbReference type="FunFam" id="3.70.10.10:FF:000001">
    <property type="entry name" value="Proliferating cell nuclear antigen"/>
    <property type="match status" value="1"/>
</dbReference>
<dbReference type="Pfam" id="PF02747">
    <property type="entry name" value="PCNA_C"/>
    <property type="match status" value="1"/>
</dbReference>
<comment type="similarity">
    <text evidence="2 7">Belongs to the PCNA family.</text>
</comment>